<organism evidence="5 6">
    <name type="scientific">Azonexus fungiphilus</name>
    <dbReference type="NCBI Taxonomy" id="146940"/>
    <lineage>
        <taxon>Bacteria</taxon>
        <taxon>Pseudomonadati</taxon>
        <taxon>Pseudomonadota</taxon>
        <taxon>Betaproteobacteria</taxon>
        <taxon>Rhodocyclales</taxon>
        <taxon>Azonexaceae</taxon>
        <taxon>Azonexus</taxon>
    </lineage>
</organism>
<dbReference type="SMART" id="SM00382">
    <property type="entry name" value="AAA"/>
    <property type="match status" value="1"/>
</dbReference>
<dbReference type="PROSITE" id="PS00662">
    <property type="entry name" value="T2SP_E"/>
    <property type="match status" value="1"/>
</dbReference>
<keyword evidence="2" id="KW-0547">Nucleotide-binding</keyword>
<gene>
    <name evidence="5" type="ORF">DFR40_2862</name>
</gene>
<reference evidence="5 6" key="1">
    <citation type="submission" date="2018-10" db="EMBL/GenBank/DDBJ databases">
        <title>Genomic Encyclopedia of Type Strains, Phase IV (KMG-IV): sequencing the most valuable type-strain genomes for metagenomic binning, comparative biology and taxonomic classification.</title>
        <authorList>
            <person name="Goeker M."/>
        </authorList>
    </citation>
    <scope>NUCLEOTIDE SEQUENCE [LARGE SCALE GENOMIC DNA]</scope>
    <source>
        <strain evidence="5 6">DSM 23841</strain>
    </source>
</reference>
<dbReference type="InterPro" id="IPR007831">
    <property type="entry name" value="T2SS_GspE_N"/>
</dbReference>
<dbReference type="Gene3D" id="3.30.450.90">
    <property type="match status" value="1"/>
</dbReference>
<dbReference type="PANTHER" id="PTHR30258">
    <property type="entry name" value="TYPE II SECRETION SYSTEM PROTEIN GSPE-RELATED"/>
    <property type="match status" value="1"/>
</dbReference>
<dbReference type="Pfam" id="PF05157">
    <property type="entry name" value="MshEN"/>
    <property type="match status" value="1"/>
</dbReference>
<dbReference type="InterPro" id="IPR003593">
    <property type="entry name" value="AAA+_ATPase"/>
</dbReference>
<accession>A0A495VRL6</accession>
<dbReference type="InterPro" id="IPR001482">
    <property type="entry name" value="T2SS/T4SS_dom"/>
</dbReference>
<dbReference type="PANTHER" id="PTHR30258:SF2">
    <property type="entry name" value="COMG OPERON PROTEIN 1"/>
    <property type="match status" value="1"/>
</dbReference>
<comment type="similarity">
    <text evidence="1">Belongs to the GSP E family.</text>
</comment>
<keyword evidence="3" id="KW-0067">ATP-binding</keyword>
<evidence type="ECO:0000256" key="1">
    <source>
        <dbReference type="ARBA" id="ARBA00006611"/>
    </source>
</evidence>
<keyword evidence="6" id="KW-1185">Reference proteome</keyword>
<protein>
    <submittedName>
        <fullName evidence="5">General secretion pathway protein E/type IV pilus assembly protein PilB</fullName>
    </submittedName>
</protein>
<comment type="caution">
    <text evidence="5">The sequence shown here is derived from an EMBL/GenBank/DDBJ whole genome shotgun (WGS) entry which is preliminary data.</text>
</comment>
<evidence type="ECO:0000259" key="4">
    <source>
        <dbReference type="PROSITE" id="PS00662"/>
    </source>
</evidence>
<feature type="domain" description="Bacterial type II secretion system protein E" evidence="4">
    <location>
        <begin position="372"/>
        <end position="386"/>
    </location>
</feature>
<evidence type="ECO:0000256" key="2">
    <source>
        <dbReference type="ARBA" id="ARBA00022741"/>
    </source>
</evidence>
<name>A0A495VRL6_9RHOO</name>
<dbReference type="SUPFAM" id="SSF52540">
    <property type="entry name" value="P-loop containing nucleoside triphosphate hydrolases"/>
    <property type="match status" value="1"/>
</dbReference>
<dbReference type="GO" id="GO:0005886">
    <property type="term" value="C:plasma membrane"/>
    <property type="evidence" value="ECO:0007669"/>
    <property type="project" value="TreeGrafter"/>
</dbReference>
<dbReference type="InterPro" id="IPR037257">
    <property type="entry name" value="T2SS_E_N_sf"/>
</dbReference>
<dbReference type="Pfam" id="PF00437">
    <property type="entry name" value="T2SSE"/>
    <property type="match status" value="1"/>
</dbReference>
<dbReference type="RefSeq" id="WP_121459145.1">
    <property type="nucleotide sequence ID" value="NZ_RBXP01000018.1"/>
</dbReference>
<sequence length="551" mass="59903">MTRQLLGRSLIDAGMINEDQLRIALVEQQKRRQPLGILLHTLGFAGEKGISDVLADQLGYTRFDPLRHPVDAAAVRLIPAQIARRHRLLPVSLDPQGRRWQLAMAAPGDGQALDNVRAHTPAGLKTEILLASQAEIEQAIDLHYGYELAIDGIIDEFEGKSPSAPHGGDSPAVRLVDALLADAVRRQASDIHFEPENAGLRIRYRVDGILETVRILHKSTWPGLAGRIKILAGMNIAETRSPQDGHLSQQVAGRHIDFRAASQPTIHGENIVLRILDRQKGIVPLASLGLEPAQQTLLERMSDRPEGLLLVTGPTGSGKTTTLYSLLNRLNHDGVHIMTLEDPVEYPLPLLRQTSLSESVKLDFASGVRSMLRQDPDIILIGEIRDAETAAMALRAALTGHRVFATLHAGSALAAISRLRELGIETQRLHGNLTGIVAQRLVRRLCRDCRSSRPATAAESTLLGDERVAVAVGCPHCRGHGYRGRLALLETLSIDPELDLLLAGGATPPTLHAAAVARGFNSLRDNALQRVRNGDTTLDEAARAVDIGNWH</sequence>
<evidence type="ECO:0000313" key="5">
    <source>
        <dbReference type="EMBL" id="RKT50308.1"/>
    </source>
</evidence>
<dbReference type="GO" id="GO:0005524">
    <property type="term" value="F:ATP binding"/>
    <property type="evidence" value="ECO:0007669"/>
    <property type="project" value="UniProtKB-KW"/>
</dbReference>
<dbReference type="InterPro" id="IPR027417">
    <property type="entry name" value="P-loop_NTPase"/>
</dbReference>
<dbReference type="Gene3D" id="3.30.300.160">
    <property type="entry name" value="Type II secretion system, protein E, N-terminal domain"/>
    <property type="match status" value="1"/>
</dbReference>
<evidence type="ECO:0000256" key="3">
    <source>
        <dbReference type="ARBA" id="ARBA00022840"/>
    </source>
</evidence>
<dbReference type="OrthoDB" id="5289285at2"/>
<evidence type="ECO:0000313" key="6">
    <source>
        <dbReference type="Proteomes" id="UP000270626"/>
    </source>
</evidence>
<dbReference type="AlphaFoldDB" id="A0A495VRL6"/>
<dbReference type="CDD" id="cd01129">
    <property type="entry name" value="PulE-GspE-like"/>
    <property type="match status" value="1"/>
</dbReference>
<dbReference type="EMBL" id="RBXP01000018">
    <property type="protein sequence ID" value="RKT50308.1"/>
    <property type="molecule type" value="Genomic_DNA"/>
</dbReference>
<proteinExistence type="inferred from homology"/>
<dbReference type="GO" id="GO:0016887">
    <property type="term" value="F:ATP hydrolysis activity"/>
    <property type="evidence" value="ECO:0007669"/>
    <property type="project" value="TreeGrafter"/>
</dbReference>
<dbReference type="Proteomes" id="UP000270626">
    <property type="component" value="Unassembled WGS sequence"/>
</dbReference>
<dbReference type="SUPFAM" id="SSF160246">
    <property type="entry name" value="EspE N-terminal domain-like"/>
    <property type="match status" value="1"/>
</dbReference>
<dbReference type="Gene3D" id="3.40.50.300">
    <property type="entry name" value="P-loop containing nucleotide triphosphate hydrolases"/>
    <property type="match status" value="1"/>
</dbReference>